<reference evidence="8" key="1">
    <citation type="journal article" date="2019" name="Int. J. Syst. Evol. Microbiol.">
        <title>The Global Catalogue of Microorganisms (GCM) 10K type strain sequencing project: providing services to taxonomists for standard genome sequencing and annotation.</title>
        <authorList>
            <consortium name="The Broad Institute Genomics Platform"/>
            <consortium name="The Broad Institute Genome Sequencing Center for Infectious Disease"/>
            <person name="Wu L."/>
            <person name="Ma J."/>
        </authorList>
    </citation>
    <scope>NUCLEOTIDE SEQUENCE [LARGE SCALE GENOMIC DNA]</scope>
    <source>
        <strain evidence="8">CGMCC 1.7693</strain>
    </source>
</reference>
<dbReference type="Gene3D" id="3.40.50.720">
    <property type="entry name" value="NAD(P)-binding Rossmann-like Domain"/>
    <property type="match status" value="1"/>
</dbReference>
<comment type="function">
    <text evidence="4">Catalyzes the NADPH-dependent reduction of ketopantoate into pantoic acid.</text>
</comment>
<dbReference type="InterPro" id="IPR008927">
    <property type="entry name" value="6-PGluconate_DH-like_C_sf"/>
</dbReference>
<evidence type="ECO:0000313" key="8">
    <source>
        <dbReference type="Proteomes" id="UP000641206"/>
    </source>
</evidence>
<dbReference type="InterPro" id="IPR013328">
    <property type="entry name" value="6PGD_dom2"/>
</dbReference>
<comment type="similarity">
    <text evidence="1 4">Belongs to the ketopantoate reductase family.</text>
</comment>
<feature type="domain" description="Ketopantoate reductase C-terminal" evidence="6">
    <location>
        <begin position="161"/>
        <end position="282"/>
    </location>
</feature>
<comment type="caution">
    <text evidence="7">The sequence shown here is derived from an EMBL/GenBank/DDBJ whole genome shotgun (WGS) entry which is preliminary data.</text>
</comment>
<evidence type="ECO:0000259" key="5">
    <source>
        <dbReference type="Pfam" id="PF02558"/>
    </source>
</evidence>
<proteinExistence type="inferred from homology"/>
<dbReference type="Proteomes" id="UP000641206">
    <property type="component" value="Unassembled WGS sequence"/>
</dbReference>
<name>A0ABQ2NSB7_9BACI</name>
<dbReference type="InterPro" id="IPR051402">
    <property type="entry name" value="KPR-Related"/>
</dbReference>
<keyword evidence="8" id="KW-1185">Reference proteome</keyword>
<organism evidence="7 8">
    <name type="scientific">Oceanobacillus neutriphilus</name>
    <dbReference type="NCBI Taxonomy" id="531815"/>
    <lineage>
        <taxon>Bacteria</taxon>
        <taxon>Bacillati</taxon>
        <taxon>Bacillota</taxon>
        <taxon>Bacilli</taxon>
        <taxon>Bacillales</taxon>
        <taxon>Bacillaceae</taxon>
        <taxon>Oceanobacillus</taxon>
    </lineage>
</organism>
<evidence type="ECO:0000313" key="7">
    <source>
        <dbReference type="EMBL" id="GGP10109.1"/>
    </source>
</evidence>
<dbReference type="RefSeq" id="WP_188734006.1">
    <property type="nucleotide sequence ID" value="NZ_BMLW01000004.1"/>
</dbReference>
<evidence type="ECO:0000256" key="1">
    <source>
        <dbReference type="ARBA" id="ARBA00007870"/>
    </source>
</evidence>
<accession>A0ABQ2NSB7</accession>
<sequence>MYKFGVIGPGAVGSVIGESLQNSGYHVTFIGRKEGDVCIERVDKPENTTFPVEAIFEVDTVFDYLFITVKGTQLEGIMPYLDKLTHESTVCILCQNGYGQLDKFQIPGDVYQAVVYISGQKKGNVVTHFRDRILILPENTVTKKLTEVVAATNLDIQLRANYQNEIWYKLIVNVAINSVTALSRNTALILQEEKVQNLCKKLIQEGVEIAAAEGVYFQEKITEEIMQIYAGYPSQMGTSMYYDMINDQAMEVDYIQGFLYAKSKEHDLDTPCLDTVYSLLLASEMKG</sequence>
<evidence type="ECO:0000256" key="4">
    <source>
        <dbReference type="RuleBase" id="RU362068"/>
    </source>
</evidence>
<dbReference type="InterPro" id="IPR003710">
    <property type="entry name" value="ApbA"/>
</dbReference>
<dbReference type="SUPFAM" id="SSF48179">
    <property type="entry name" value="6-phosphogluconate dehydrogenase C-terminal domain-like"/>
    <property type="match status" value="1"/>
</dbReference>
<gene>
    <name evidence="7" type="ORF">GCM10011346_16900</name>
</gene>
<keyword evidence="4" id="KW-0566">Pantothenate biosynthesis</keyword>
<dbReference type="NCBIfam" id="TIGR00745">
    <property type="entry name" value="apbA_panE"/>
    <property type="match status" value="1"/>
</dbReference>
<feature type="domain" description="Ketopantoate reductase N-terminal" evidence="5">
    <location>
        <begin position="5"/>
        <end position="130"/>
    </location>
</feature>
<evidence type="ECO:0000256" key="2">
    <source>
        <dbReference type="ARBA" id="ARBA00022857"/>
    </source>
</evidence>
<dbReference type="InterPro" id="IPR036291">
    <property type="entry name" value="NAD(P)-bd_dom_sf"/>
</dbReference>
<protein>
    <recommendedName>
        <fullName evidence="4">2-dehydropantoate 2-reductase</fullName>
        <ecNumber evidence="4">1.1.1.169</ecNumber>
    </recommendedName>
    <alternativeName>
        <fullName evidence="4">Ketopantoate reductase</fullName>
    </alternativeName>
</protein>
<dbReference type="PANTHER" id="PTHR21708">
    <property type="entry name" value="PROBABLE 2-DEHYDROPANTOATE 2-REDUCTASE"/>
    <property type="match status" value="1"/>
</dbReference>
<keyword evidence="3 4" id="KW-0560">Oxidoreductase</keyword>
<dbReference type="EMBL" id="BMLW01000004">
    <property type="protein sequence ID" value="GGP10109.1"/>
    <property type="molecule type" value="Genomic_DNA"/>
</dbReference>
<evidence type="ECO:0000256" key="3">
    <source>
        <dbReference type="ARBA" id="ARBA00023002"/>
    </source>
</evidence>
<dbReference type="InterPro" id="IPR013332">
    <property type="entry name" value="KPR_N"/>
</dbReference>
<evidence type="ECO:0000259" key="6">
    <source>
        <dbReference type="Pfam" id="PF08546"/>
    </source>
</evidence>
<dbReference type="PANTHER" id="PTHR21708:SF26">
    <property type="entry name" value="2-DEHYDROPANTOATE 2-REDUCTASE"/>
    <property type="match status" value="1"/>
</dbReference>
<keyword evidence="2 4" id="KW-0521">NADP</keyword>
<dbReference type="Pfam" id="PF02558">
    <property type="entry name" value="ApbA"/>
    <property type="match status" value="1"/>
</dbReference>
<comment type="catalytic activity">
    <reaction evidence="4">
        <text>(R)-pantoate + NADP(+) = 2-dehydropantoate + NADPH + H(+)</text>
        <dbReference type="Rhea" id="RHEA:16233"/>
        <dbReference type="ChEBI" id="CHEBI:11561"/>
        <dbReference type="ChEBI" id="CHEBI:15378"/>
        <dbReference type="ChEBI" id="CHEBI:15980"/>
        <dbReference type="ChEBI" id="CHEBI:57783"/>
        <dbReference type="ChEBI" id="CHEBI:58349"/>
        <dbReference type="EC" id="1.1.1.169"/>
    </reaction>
</comment>
<dbReference type="Gene3D" id="1.10.1040.10">
    <property type="entry name" value="N-(1-d-carboxylethyl)-l-norvaline Dehydrogenase, domain 2"/>
    <property type="match status" value="1"/>
</dbReference>
<dbReference type="InterPro" id="IPR013752">
    <property type="entry name" value="KPA_reductase"/>
</dbReference>
<comment type="pathway">
    <text evidence="4">Cofactor biosynthesis; (R)-pantothenate biosynthesis; (R)-pantoate from 3-methyl-2-oxobutanoate: step 2/2.</text>
</comment>
<dbReference type="EC" id="1.1.1.169" evidence="4"/>
<dbReference type="SUPFAM" id="SSF51735">
    <property type="entry name" value="NAD(P)-binding Rossmann-fold domains"/>
    <property type="match status" value="1"/>
</dbReference>
<dbReference type="Pfam" id="PF08546">
    <property type="entry name" value="ApbA_C"/>
    <property type="match status" value="1"/>
</dbReference>
<dbReference type="NCBIfam" id="NF009542">
    <property type="entry name" value="PRK12921.1-4"/>
    <property type="match status" value="1"/>
</dbReference>